<feature type="transmembrane region" description="Helical" evidence="2">
    <location>
        <begin position="387"/>
        <end position="410"/>
    </location>
</feature>
<dbReference type="Proteomes" id="UP000596902">
    <property type="component" value="Unassembled WGS sequence"/>
</dbReference>
<organism evidence="3 4">
    <name type="scientific">Alternaria burnsii</name>
    <dbReference type="NCBI Taxonomy" id="1187904"/>
    <lineage>
        <taxon>Eukaryota</taxon>
        <taxon>Fungi</taxon>
        <taxon>Dikarya</taxon>
        <taxon>Ascomycota</taxon>
        <taxon>Pezizomycotina</taxon>
        <taxon>Dothideomycetes</taxon>
        <taxon>Pleosporomycetidae</taxon>
        <taxon>Pleosporales</taxon>
        <taxon>Pleosporineae</taxon>
        <taxon>Pleosporaceae</taxon>
        <taxon>Alternaria</taxon>
        <taxon>Alternaria sect. Alternaria</taxon>
    </lineage>
</organism>
<dbReference type="EMBL" id="JAAABM010000016">
    <property type="protein sequence ID" value="KAF7672560.1"/>
    <property type="molecule type" value="Genomic_DNA"/>
</dbReference>
<evidence type="ECO:0000313" key="4">
    <source>
        <dbReference type="Proteomes" id="UP000596902"/>
    </source>
</evidence>
<keyword evidence="2" id="KW-0472">Membrane</keyword>
<reference evidence="3" key="1">
    <citation type="submission" date="2020-01" db="EMBL/GenBank/DDBJ databases">
        <authorList>
            <person name="Feng Z.H.Z."/>
        </authorList>
    </citation>
    <scope>NUCLEOTIDE SEQUENCE</scope>
    <source>
        <strain evidence="3">CBS107.38</strain>
    </source>
</reference>
<evidence type="ECO:0000313" key="3">
    <source>
        <dbReference type="EMBL" id="KAF7672560.1"/>
    </source>
</evidence>
<feature type="transmembrane region" description="Helical" evidence="2">
    <location>
        <begin position="417"/>
        <end position="440"/>
    </location>
</feature>
<evidence type="ECO:0000256" key="2">
    <source>
        <dbReference type="SAM" id="Phobius"/>
    </source>
</evidence>
<proteinExistence type="predicted"/>
<name>A0A8H7AXM2_9PLEO</name>
<dbReference type="AlphaFoldDB" id="A0A8H7AXM2"/>
<sequence length="441" mass="49769">MKSVSSKFYLKTIYYQRCFNKITRLQNEVVIPLCGLHRSITTMFPQNLSRSWQTFKRWATESKCHIDKRLIAARVVQKLREDRRTVTYLFYAERTTASIDVRQLIGTLCWNLLNQFPEDVELLTEICNKDGEPTDTETQTFSSTCGEFLYSDSEEKTPGSLDQLAARLKQQSSQSSQHGTPASIPPPKKAHTRQASTVGYNMPGGSSSSSNGQNNLANIVARSTGLKAVRSLPSTALQLCIGTGKYKIEMKPLTRPNPVGTDGEISAMIRARYETASRSILPIWARFKKPDKAIFVKFFFGPKQTVSLDYETPSKPPATEVRHNYEYDPCPIELPPMNSRVFFHHFYAPKSHHPDVFWSERLPWKVGPALGPKEIGWGIHFEENPDWPLFAALMCLLLLLSGAVAGIYGWKMKDAQTGVAIGAWLTSVQVMGITAVFFWWN</sequence>
<dbReference type="RefSeq" id="XP_038782913.1">
    <property type="nucleotide sequence ID" value="XM_038934638.1"/>
</dbReference>
<feature type="compositionally biased region" description="Polar residues" evidence="1">
    <location>
        <begin position="169"/>
        <end position="180"/>
    </location>
</feature>
<keyword evidence="2" id="KW-1133">Transmembrane helix</keyword>
<accession>A0A8H7AXM2</accession>
<gene>
    <name evidence="3" type="ORF">GT037_009591</name>
</gene>
<protein>
    <submittedName>
        <fullName evidence="3">Uncharacterized protein</fullName>
    </submittedName>
</protein>
<feature type="region of interest" description="Disordered" evidence="1">
    <location>
        <begin position="166"/>
        <end position="214"/>
    </location>
</feature>
<reference evidence="3" key="2">
    <citation type="submission" date="2020-08" db="EMBL/GenBank/DDBJ databases">
        <title>Draft Genome Sequence of Cumin Blight Pathogen Alternaria burnsii.</title>
        <authorList>
            <person name="Feng Z."/>
        </authorList>
    </citation>
    <scope>NUCLEOTIDE SEQUENCE</scope>
    <source>
        <strain evidence="3">CBS107.38</strain>
    </source>
</reference>
<evidence type="ECO:0000256" key="1">
    <source>
        <dbReference type="SAM" id="MobiDB-lite"/>
    </source>
</evidence>
<keyword evidence="2" id="KW-0812">Transmembrane</keyword>
<keyword evidence="4" id="KW-1185">Reference proteome</keyword>
<dbReference type="GeneID" id="62207816"/>
<comment type="caution">
    <text evidence="3">The sequence shown here is derived from an EMBL/GenBank/DDBJ whole genome shotgun (WGS) entry which is preliminary data.</text>
</comment>
<feature type="compositionally biased region" description="Low complexity" evidence="1">
    <location>
        <begin position="204"/>
        <end position="214"/>
    </location>
</feature>